<sequence>MNLILLGGNNWRNKGWIEEVEKALKPDFDQTWVQYYDHWQVGPALIDMEVEMEKLVKKAAGFGEYIIFGKSAGPILAMRAIKERGLRPGKCVFVGTAVSWGEKQGFEAEKWLEGYAVRTLFIQRAEDQVMTAGELREALNRKGVTNYKFTELPGRSHHYEDIFGLRLMVREFVEEKL</sequence>
<organism evidence="1 2">
    <name type="scientific">Candidatus Amesbacteria bacterium GW2011_GWC1_48_10</name>
    <dbReference type="NCBI Taxonomy" id="1618365"/>
    <lineage>
        <taxon>Bacteria</taxon>
        <taxon>Candidatus Amesiibacteriota</taxon>
    </lineage>
</organism>
<evidence type="ECO:0000313" key="1">
    <source>
        <dbReference type="EMBL" id="KKU93712.1"/>
    </source>
</evidence>
<evidence type="ECO:0000313" key="2">
    <source>
        <dbReference type="Proteomes" id="UP000034877"/>
    </source>
</evidence>
<accession>A0A0G1UHS3</accession>
<dbReference type="EMBL" id="LCPE01000018">
    <property type="protein sequence ID" value="KKU93712.1"/>
    <property type="molecule type" value="Genomic_DNA"/>
</dbReference>
<dbReference type="Proteomes" id="UP000034877">
    <property type="component" value="Unassembled WGS sequence"/>
</dbReference>
<comment type="caution">
    <text evidence="1">The sequence shown here is derived from an EMBL/GenBank/DDBJ whole genome shotgun (WGS) entry which is preliminary data.</text>
</comment>
<protein>
    <recommendedName>
        <fullName evidence="3">Alpha/beta hydrolase</fullName>
    </recommendedName>
</protein>
<dbReference type="AlphaFoldDB" id="A0A0G1UHS3"/>
<proteinExistence type="predicted"/>
<gene>
    <name evidence="1" type="ORF">UY22_C0018G0019</name>
</gene>
<dbReference type="SUPFAM" id="SSF53474">
    <property type="entry name" value="alpha/beta-Hydrolases"/>
    <property type="match status" value="1"/>
</dbReference>
<dbReference type="Gene3D" id="3.40.50.1820">
    <property type="entry name" value="alpha/beta hydrolase"/>
    <property type="match status" value="1"/>
</dbReference>
<evidence type="ECO:0008006" key="3">
    <source>
        <dbReference type="Google" id="ProtNLM"/>
    </source>
</evidence>
<dbReference type="InterPro" id="IPR029058">
    <property type="entry name" value="AB_hydrolase_fold"/>
</dbReference>
<reference evidence="1 2" key="1">
    <citation type="journal article" date="2015" name="Nature">
        <title>rRNA introns, odd ribosomes, and small enigmatic genomes across a large radiation of phyla.</title>
        <authorList>
            <person name="Brown C.T."/>
            <person name="Hug L.A."/>
            <person name="Thomas B.C."/>
            <person name="Sharon I."/>
            <person name="Castelle C.J."/>
            <person name="Singh A."/>
            <person name="Wilkins M.J."/>
            <person name="Williams K.H."/>
            <person name="Banfield J.F."/>
        </authorList>
    </citation>
    <scope>NUCLEOTIDE SEQUENCE [LARGE SCALE GENOMIC DNA]</scope>
</reference>
<name>A0A0G1UHS3_9BACT</name>